<reference evidence="1" key="1">
    <citation type="submission" date="2021-12" db="EMBL/GenBank/DDBJ databases">
        <title>Prjna785345.</title>
        <authorList>
            <person name="Rujirawat T."/>
            <person name="Krajaejun T."/>
        </authorList>
    </citation>
    <scope>NUCLEOTIDE SEQUENCE</scope>
    <source>
        <strain evidence="1">Pi057C3</strain>
    </source>
</reference>
<dbReference type="Proteomes" id="UP001209570">
    <property type="component" value="Unassembled WGS sequence"/>
</dbReference>
<gene>
    <name evidence="1" type="ORF">P43SY_011082</name>
</gene>
<dbReference type="EMBL" id="JAKCXM010006970">
    <property type="protein sequence ID" value="KAJ0388716.1"/>
    <property type="molecule type" value="Genomic_DNA"/>
</dbReference>
<organism evidence="1 2">
    <name type="scientific">Pythium insidiosum</name>
    <name type="common">Pythiosis disease agent</name>
    <dbReference type="NCBI Taxonomy" id="114742"/>
    <lineage>
        <taxon>Eukaryota</taxon>
        <taxon>Sar</taxon>
        <taxon>Stramenopiles</taxon>
        <taxon>Oomycota</taxon>
        <taxon>Peronosporomycetes</taxon>
        <taxon>Pythiales</taxon>
        <taxon>Pythiaceae</taxon>
        <taxon>Pythium</taxon>
    </lineage>
</organism>
<dbReference type="Gene3D" id="1.25.40.1030">
    <property type="match status" value="1"/>
</dbReference>
<protein>
    <submittedName>
        <fullName evidence="1">Uncharacterized protein</fullName>
    </submittedName>
</protein>
<evidence type="ECO:0000313" key="2">
    <source>
        <dbReference type="Proteomes" id="UP001209570"/>
    </source>
</evidence>
<comment type="caution">
    <text evidence="1">The sequence shown here is derived from an EMBL/GenBank/DDBJ whole genome shotgun (WGS) entry which is preliminary data.</text>
</comment>
<evidence type="ECO:0000313" key="1">
    <source>
        <dbReference type="EMBL" id="KAJ0388716.1"/>
    </source>
</evidence>
<dbReference type="AlphaFoldDB" id="A0AAD5LNW0"/>
<sequence>MCAVNVEKTVAAWVKESEIEAKIRGHKIALQRLVEKVSIFSQAVDQSDQLMGPEVASRFAEYSSLVRFGCYPMTGGVLALTHALLVL</sequence>
<keyword evidence="2" id="KW-1185">Reference proteome</keyword>
<name>A0AAD5LNW0_PYTIN</name>
<accession>A0AAD5LNW0</accession>
<proteinExistence type="predicted"/>